<keyword evidence="2" id="KW-1185">Reference proteome</keyword>
<dbReference type="OrthoDB" id="9265at2157"/>
<accession>A0A031LLL4</accession>
<evidence type="ECO:0000313" key="1">
    <source>
        <dbReference type="EMBL" id="EZQ02124.1"/>
    </source>
</evidence>
<dbReference type="PANTHER" id="PTHR40696:SF1">
    <property type="entry name" value="DUF371 DOMAIN-CONTAINING PROTEIN"/>
    <property type="match status" value="1"/>
</dbReference>
<dbReference type="InterPro" id="IPR023131">
    <property type="entry name" value="Mth639-like_dom_sf"/>
</dbReference>
<comment type="caution">
    <text evidence="1">The sequence shown here is derived from an EMBL/GenBank/DDBJ whole genome shotgun (WGS) entry which is preliminary data.</text>
</comment>
<reference evidence="1 2" key="1">
    <citation type="submission" date="2014-03" db="EMBL/GenBank/DDBJ databases">
        <title>Draft genome sequence of the novel thermoacidophilic archaea Acidianus copahuensis ALE1 strain, isolated from Copahue volcanic area in Neuquen Argentina.</title>
        <authorList>
            <person name="Urbieta M.S."/>
            <person name="Rascovan N."/>
            <person name="Castro C."/>
            <person name="Revale S."/>
            <person name="Giaveno M.A."/>
            <person name="Vazquez M.P."/>
            <person name="Donati E.R."/>
        </authorList>
    </citation>
    <scope>NUCLEOTIDE SEQUENCE [LARGE SCALE GENOMIC DNA]</scope>
    <source>
        <strain evidence="1 2">ALE1</strain>
    </source>
</reference>
<evidence type="ECO:0008006" key="3">
    <source>
        <dbReference type="Google" id="ProtNLM"/>
    </source>
</evidence>
<name>A0A031LLL4_9CREN</name>
<protein>
    <recommendedName>
        <fullName evidence="3">DUF371 domain-containing protein</fullName>
    </recommendedName>
</protein>
<dbReference type="InterPro" id="IPR007171">
    <property type="entry name" value="DUF371"/>
</dbReference>
<evidence type="ECO:0000313" key="2">
    <source>
        <dbReference type="Proteomes" id="UP000024332"/>
    </source>
</evidence>
<dbReference type="EMBL" id="JFZT01000057">
    <property type="protein sequence ID" value="EZQ02124.1"/>
    <property type="molecule type" value="Genomic_DNA"/>
</dbReference>
<dbReference type="Proteomes" id="UP000024332">
    <property type="component" value="Unassembled WGS sequence"/>
</dbReference>
<organism evidence="1 2">
    <name type="scientific">Candidatus Acidianus copahuensis</name>
    <dbReference type="NCBI Taxonomy" id="1160895"/>
    <lineage>
        <taxon>Archaea</taxon>
        <taxon>Thermoproteota</taxon>
        <taxon>Thermoprotei</taxon>
        <taxon>Sulfolobales</taxon>
        <taxon>Sulfolobaceae</taxon>
        <taxon>Acidianus</taxon>
    </lineage>
</organism>
<dbReference type="AlphaFoldDB" id="A0A031LLL4"/>
<dbReference type="STRING" id="1160895.CM19_11420"/>
<proteinExistence type="predicted"/>
<dbReference type="PANTHER" id="PTHR40696">
    <property type="entry name" value="DUF371 FAMILY PROTEIN"/>
    <property type="match status" value="1"/>
</dbReference>
<gene>
    <name evidence="1" type="ORF">CM19_11420</name>
</gene>
<dbReference type="Gene3D" id="2.60.120.630">
    <property type="entry name" value="mth639 domain like"/>
    <property type="match status" value="1"/>
</dbReference>
<sequence>MRKKVALDELEFTGHPNVLATHKTTLEITTEDYLTPRGDCIIGINASKSLADLNERVKSDIRLGYYVYLVIQVGNYSQVIIGKGSPSLSLDDKVRMIIRKSTYTSSSTLMIMANSSARNIDRRIVETLRRGNVGKAFILTSEYPLKDVEALRELVNGLSVDNIS</sequence>
<dbReference type="Pfam" id="PF04027">
    <property type="entry name" value="DUF371"/>
    <property type="match status" value="1"/>
</dbReference>